<dbReference type="STRING" id="1507870.A0A1V8T9H4"/>
<feature type="region of interest" description="Disordered" evidence="1">
    <location>
        <begin position="439"/>
        <end position="464"/>
    </location>
</feature>
<dbReference type="PANTHER" id="PTHR21310">
    <property type="entry name" value="AMINOGLYCOSIDE PHOSPHOTRANSFERASE-RELATED-RELATED"/>
    <property type="match status" value="1"/>
</dbReference>
<dbReference type="OrthoDB" id="2906425at2759"/>
<feature type="compositionally biased region" description="Acidic residues" evidence="1">
    <location>
        <begin position="67"/>
        <end position="76"/>
    </location>
</feature>
<sequence>MASGCNDGQLTSSADGLPRKTVRWPYGDMSPSPTISDDEDDGAPADPEDEEIPAAVGAPDLSKEETQEANESEESGDTPPLVINLDALQHIAEYYLPGVHGACIDMTELQSGSHHGVRVLHFADGWSCVGRFLRKATPLSVLESELATIDYLWKHTTMPVPQTYFVNPNPNHAVGAVFTLIERMEGVQLGSIWVDLTLAHKIEVIEQLADVIAQLTSLKFHLAGSLNAHGTLGPPLWPSNLTDVPCEAPFATAADFMISYLQGHGPESSMHFPGIVDDLHSFLDMEASNPIYHAPYRLIHNDFDDYNMLFLPPTAERGPKLSAIIDWDYAYTGPLYYLCGYPIIIQDIYWYTDRYADNQILRKRLVRCIANHFPQGSADREHVKRSFREKNQRMNDFKHKFMYCRWVPESMEASMTRAYVNRDKRSEWEAQTDQAYGGVMDWVPDSEDEGEGEDIGMANSVALD</sequence>
<dbReference type="InterPro" id="IPR002575">
    <property type="entry name" value="Aminoglycoside_PTrfase"/>
</dbReference>
<feature type="region of interest" description="Disordered" evidence="1">
    <location>
        <begin position="1"/>
        <end position="80"/>
    </location>
</feature>
<evidence type="ECO:0000313" key="3">
    <source>
        <dbReference type="EMBL" id="OQO07901.1"/>
    </source>
</evidence>
<protein>
    <recommendedName>
        <fullName evidence="2">Aminoglycoside phosphotransferase domain-containing protein</fullName>
    </recommendedName>
</protein>
<feature type="compositionally biased region" description="Polar residues" evidence="1">
    <location>
        <begin position="1"/>
        <end position="14"/>
    </location>
</feature>
<evidence type="ECO:0000313" key="4">
    <source>
        <dbReference type="Proteomes" id="UP000192596"/>
    </source>
</evidence>
<dbReference type="Gene3D" id="3.90.1200.10">
    <property type="match status" value="1"/>
</dbReference>
<dbReference type="Pfam" id="PF01636">
    <property type="entry name" value="APH"/>
    <property type="match status" value="1"/>
</dbReference>
<dbReference type="Proteomes" id="UP000192596">
    <property type="component" value="Unassembled WGS sequence"/>
</dbReference>
<dbReference type="InterPro" id="IPR051678">
    <property type="entry name" value="AGP_Transferase"/>
</dbReference>
<dbReference type="PANTHER" id="PTHR21310:SF56">
    <property type="entry name" value="AMINOGLYCOSIDE PHOSPHOTRANSFERASE DOMAIN-CONTAINING PROTEIN"/>
    <property type="match status" value="1"/>
</dbReference>
<feature type="compositionally biased region" description="Acidic residues" evidence="1">
    <location>
        <begin position="444"/>
        <end position="454"/>
    </location>
</feature>
<comment type="caution">
    <text evidence="3">The sequence shown here is derived from an EMBL/GenBank/DDBJ whole genome shotgun (WGS) entry which is preliminary data.</text>
</comment>
<name>A0A1V8T9H4_9PEZI</name>
<dbReference type="EMBL" id="NAJO01000013">
    <property type="protein sequence ID" value="OQO07901.1"/>
    <property type="molecule type" value="Genomic_DNA"/>
</dbReference>
<feature type="domain" description="Aminoglycoside phosphotransferase" evidence="2">
    <location>
        <begin position="127"/>
        <end position="337"/>
    </location>
</feature>
<dbReference type="AlphaFoldDB" id="A0A1V8T9H4"/>
<organism evidence="3 4">
    <name type="scientific">Cryoendolithus antarcticus</name>
    <dbReference type="NCBI Taxonomy" id="1507870"/>
    <lineage>
        <taxon>Eukaryota</taxon>
        <taxon>Fungi</taxon>
        <taxon>Dikarya</taxon>
        <taxon>Ascomycota</taxon>
        <taxon>Pezizomycotina</taxon>
        <taxon>Dothideomycetes</taxon>
        <taxon>Dothideomycetidae</taxon>
        <taxon>Cladosporiales</taxon>
        <taxon>Cladosporiaceae</taxon>
        <taxon>Cryoendolithus</taxon>
    </lineage>
</organism>
<evidence type="ECO:0000259" key="2">
    <source>
        <dbReference type="Pfam" id="PF01636"/>
    </source>
</evidence>
<keyword evidence="4" id="KW-1185">Reference proteome</keyword>
<gene>
    <name evidence="3" type="ORF">B0A48_06693</name>
</gene>
<accession>A0A1V8T9H4</accession>
<proteinExistence type="predicted"/>
<dbReference type="InParanoid" id="A0A1V8T9H4"/>
<feature type="compositionally biased region" description="Acidic residues" evidence="1">
    <location>
        <begin position="36"/>
        <end position="52"/>
    </location>
</feature>
<evidence type="ECO:0000256" key="1">
    <source>
        <dbReference type="SAM" id="MobiDB-lite"/>
    </source>
</evidence>
<dbReference type="InterPro" id="IPR011009">
    <property type="entry name" value="Kinase-like_dom_sf"/>
</dbReference>
<dbReference type="SUPFAM" id="SSF56112">
    <property type="entry name" value="Protein kinase-like (PK-like)"/>
    <property type="match status" value="1"/>
</dbReference>
<reference evidence="4" key="1">
    <citation type="submission" date="2017-03" db="EMBL/GenBank/DDBJ databases">
        <title>Genomes of endolithic fungi from Antarctica.</title>
        <authorList>
            <person name="Coleine C."/>
            <person name="Masonjones S."/>
            <person name="Stajich J.E."/>
        </authorList>
    </citation>
    <scope>NUCLEOTIDE SEQUENCE [LARGE SCALE GENOMIC DNA]</scope>
    <source>
        <strain evidence="4">CCFEE 5527</strain>
    </source>
</reference>